<evidence type="ECO:0000256" key="2">
    <source>
        <dbReference type="ARBA" id="ARBA00023125"/>
    </source>
</evidence>
<comment type="caution">
    <text evidence="7">The sequence shown here is derived from an EMBL/GenBank/DDBJ whole genome shotgun (WGS) entry which is preliminary data.</text>
</comment>
<dbReference type="GO" id="GO:0006310">
    <property type="term" value="P:DNA recombination"/>
    <property type="evidence" value="ECO:0007669"/>
    <property type="project" value="UniProtKB-KW"/>
</dbReference>
<evidence type="ECO:0000313" key="8">
    <source>
        <dbReference type="Proteomes" id="UP000309594"/>
    </source>
</evidence>
<dbReference type="Gene3D" id="1.10.150.130">
    <property type="match status" value="1"/>
</dbReference>
<evidence type="ECO:0000313" key="7">
    <source>
        <dbReference type="EMBL" id="TKC54869.1"/>
    </source>
</evidence>
<keyword evidence="1" id="KW-0229">DNA integration</keyword>
<evidence type="ECO:0008006" key="9">
    <source>
        <dbReference type="Google" id="ProtNLM"/>
    </source>
</evidence>
<dbReference type="Proteomes" id="UP000309594">
    <property type="component" value="Unassembled WGS sequence"/>
</dbReference>
<dbReference type="AlphaFoldDB" id="A0A4U1FWJ2"/>
<dbReference type="RefSeq" id="WP_136882341.1">
    <property type="nucleotide sequence ID" value="NZ_SWDX01000023.1"/>
</dbReference>
<dbReference type="InterPro" id="IPR010998">
    <property type="entry name" value="Integrase_recombinase_N"/>
</dbReference>
<dbReference type="EMBL" id="SWDX01000023">
    <property type="protein sequence ID" value="TKC54869.1"/>
    <property type="molecule type" value="Genomic_DNA"/>
</dbReference>
<accession>A0A4U1FWJ2</accession>
<feature type="domain" description="Core-binding (CB)" evidence="6">
    <location>
        <begin position="1"/>
        <end position="79"/>
    </location>
</feature>
<evidence type="ECO:0000259" key="5">
    <source>
        <dbReference type="PROSITE" id="PS51898"/>
    </source>
</evidence>
<dbReference type="CDD" id="cd00397">
    <property type="entry name" value="DNA_BRE_C"/>
    <property type="match status" value="1"/>
</dbReference>
<reference evidence="7 8" key="1">
    <citation type="submission" date="2019-04" db="EMBL/GenBank/DDBJ databases">
        <title>Pedobacter sp. RP-1-16 sp. nov., isolated from Arctic soil.</title>
        <authorList>
            <person name="Dahal R.H."/>
            <person name="Kim D.-U."/>
        </authorList>
    </citation>
    <scope>NUCLEOTIDE SEQUENCE [LARGE SCALE GENOMIC DNA]</scope>
    <source>
        <strain evidence="7 8">RP-1-16</strain>
    </source>
</reference>
<proteinExistence type="predicted"/>
<protein>
    <recommendedName>
        <fullName evidence="9">Integrase</fullName>
    </recommendedName>
</protein>
<dbReference type="InterPro" id="IPR011010">
    <property type="entry name" value="DNA_brk_join_enz"/>
</dbReference>
<dbReference type="SUPFAM" id="SSF56349">
    <property type="entry name" value="DNA breaking-rejoining enzymes"/>
    <property type="match status" value="1"/>
</dbReference>
<feature type="domain" description="Tyr recombinase" evidence="5">
    <location>
        <begin position="100"/>
        <end position="298"/>
    </location>
</feature>
<dbReference type="GO" id="GO:0015074">
    <property type="term" value="P:DNA integration"/>
    <property type="evidence" value="ECO:0007669"/>
    <property type="project" value="UniProtKB-KW"/>
</dbReference>
<dbReference type="Pfam" id="PF00589">
    <property type="entry name" value="Phage_integrase"/>
    <property type="match status" value="1"/>
</dbReference>
<evidence type="ECO:0000256" key="1">
    <source>
        <dbReference type="ARBA" id="ARBA00022908"/>
    </source>
</evidence>
<evidence type="ECO:0000259" key="6">
    <source>
        <dbReference type="PROSITE" id="PS51900"/>
    </source>
</evidence>
<dbReference type="InterPro" id="IPR044068">
    <property type="entry name" value="CB"/>
</dbReference>
<keyword evidence="2 4" id="KW-0238">DNA-binding</keyword>
<name>A0A4U1FWJ2_9SPHI</name>
<dbReference type="Gene3D" id="1.10.443.10">
    <property type="entry name" value="Intergrase catalytic core"/>
    <property type="match status" value="1"/>
</dbReference>
<dbReference type="PROSITE" id="PS51898">
    <property type="entry name" value="TYR_RECOMBINASE"/>
    <property type="match status" value="1"/>
</dbReference>
<dbReference type="InterPro" id="IPR013762">
    <property type="entry name" value="Integrase-like_cat_sf"/>
</dbReference>
<sequence>MSSFEDYLRGLDLKPATVYQHRKYSAYFLAWLAEESLSPEQLSYSEILDYADHQRQVGHQVNLVNRMLLAVRYYFTWLQKEGKINYNPAAGISLKGAVRTVPKDLLEKGELETLYESYAVSDERSQRNKVMLSLLIYQGLSNAELHRLEAGHVKLKEGKLHVPASGQTAGRILKLEAFQVMELYEYIHVTRAKILSERSKERSGRKPGTMKVTEQIYQLFISMNGCENIKNSLYHFNQALRKLNPKYKNAAQIRQSVITEWLKEKDLRTVQYMAGHKYVSSTERYQTSNLEDLKDALNKHHPLK</sequence>
<evidence type="ECO:0000256" key="4">
    <source>
        <dbReference type="PROSITE-ProRule" id="PRU01248"/>
    </source>
</evidence>
<dbReference type="InterPro" id="IPR002104">
    <property type="entry name" value="Integrase_catalytic"/>
</dbReference>
<dbReference type="PROSITE" id="PS51900">
    <property type="entry name" value="CB"/>
    <property type="match status" value="1"/>
</dbReference>
<organism evidence="7 8">
    <name type="scientific">Pedobacter hiemivivus</name>
    <dbReference type="NCBI Taxonomy" id="2530454"/>
    <lineage>
        <taxon>Bacteria</taxon>
        <taxon>Pseudomonadati</taxon>
        <taxon>Bacteroidota</taxon>
        <taxon>Sphingobacteriia</taxon>
        <taxon>Sphingobacteriales</taxon>
        <taxon>Sphingobacteriaceae</taxon>
        <taxon>Pedobacter</taxon>
    </lineage>
</organism>
<dbReference type="GO" id="GO:0003677">
    <property type="term" value="F:DNA binding"/>
    <property type="evidence" value="ECO:0007669"/>
    <property type="project" value="UniProtKB-UniRule"/>
</dbReference>
<keyword evidence="3" id="KW-0233">DNA recombination</keyword>
<evidence type="ECO:0000256" key="3">
    <source>
        <dbReference type="ARBA" id="ARBA00023172"/>
    </source>
</evidence>
<gene>
    <name evidence="7" type="ORF">FBD94_25725</name>
</gene>